<dbReference type="InterPro" id="IPR037185">
    <property type="entry name" value="EmrE-like"/>
</dbReference>
<dbReference type="AlphaFoldDB" id="A0A1L3LNV9"/>
<reference evidence="7 8" key="1">
    <citation type="submission" date="2015-10" db="EMBL/GenBank/DDBJ databases">
        <title>Genomic differences between typical nodule nitrogen-fixing rhizobial strains and those coming from bean seeds.</title>
        <authorList>
            <person name="Peralta H."/>
            <person name="Aguilar-Vera A."/>
            <person name="Diaz R."/>
            <person name="Mora Y."/>
            <person name="Martinez-Batallar G."/>
            <person name="Salazar E."/>
            <person name="Vargas-Lagunas C."/>
            <person name="Encarnacion S."/>
            <person name="Girard L."/>
            <person name="Mora J."/>
        </authorList>
    </citation>
    <scope>NUCLEOTIDE SEQUENCE [LARGE SCALE GENOMIC DNA]</scope>
    <source>
        <strain evidence="7 8">CFNEI 73</strain>
    </source>
</reference>
<dbReference type="Proteomes" id="UP000182306">
    <property type="component" value="Chromosome"/>
</dbReference>
<feature type="transmembrane region" description="Helical" evidence="5">
    <location>
        <begin position="324"/>
        <end position="340"/>
    </location>
</feature>
<dbReference type="Pfam" id="PF00892">
    <property type="entry name" value="EamA"/>
    <property type="match status" value="2"/>
</dbReference>
<feature type="domain" description="EamA" evidence="6">
    <location>
        <begin position="57"/>
        <end position="188"/>
    </location>
</feature>
<dbReference type="EMBL" id="CP013107">
    <property type="protein sequence ID" value="APG91764.1"/>
    <property type="molecule type" value="Genomic_DNA"/>
</dbReference>
<keyword evidence="2 5" id="KW-0812">Transmembrane</keyword>
<feature type="transmembrane region" description="Helical" evidence="5">
    <location>
        <begin position="205"/>
        <end position="225"/>
    </location>
</feature>
<feature type="transmembrane region" description="Helical" evidence="5">
    <location>
        <begin position="140"/>
        <end position="164"/>
    </location>
</feature>
<feature type="transmembrane region" description="Helical" evidence="5">
    <location>
        <begin position="176"/>
        <end position="199"/>
    </location>
</feature>
<gene>
    <name evidence="7" type="ORF">SAMCFNEI73_Ch2486</name>
</gene>
<keyword evidence="4 5" id="KW-0472">Membrane</keyword>
<feature type="transmembrane region" description="Helical" evidence="5">
    <location>
        <begin position="83"/>
        <end position="103"/>
    </location>
</feature>
<comment type="subcellular location">
    <subcellularLocation>
        <location evidence="1">Membrane</location>
        <topology evidence="1">Multi-pass membrane protein</topology>
    </subcellularLocation>
</comment>
<dbReference type="GO" id="GO:0016020">
    <property type="term" value="C:membrane"/>
    <property type="evidence" value="ECO:0007669"/>
    <property type="project" value="UniProtKB-SubCell"/>
</dbReference>
<evidence type="ECO:0000313" key="7">
    <source>
        <dbReference type="EMBL" id="APG91764.1"/>
    </source>
</evidence>
<feature type="transmembrane region" description="Helical" evidence="5">
    <location>
        <begin position="237"/>
        <end position="255"/>
    </location>
</feature>
<evidence type="ECO:0000313" key="8">
    <source>
        <dbReference type="Proteomes" id="UP000182306"/>
    </source>
</evidence>
<evidence type="ECO:0000256" key="2">
    <source>
        <dbReference type="ARBA" id="ARBA00022692"/>
    </source>
</evidence>
<dbReference type="STRING" id="194963.SAMCFNEI73_Ch2486"/>
<evidence type="ECO:0000256" key="5">
    <source>
        <dbReference type="SAM" id="Phobius"/>
    </source>
</evidence>
<protein>
    <submittedName>
        <fullName evidence="7">Permease of the drug/metabolite transporter (DMT) superfamily</fullName>
    </submittedName>
</protein>
<feature type="transmembrane region" description="Helical" evidence="5">
    <location>
        <begin position="299"/>
        <end position="318"/>
    </location>
</feature>
<feature type="transmembrane region" description="Helical" evidence="5">
    <location>
        <begin position="115"/>
        <end position="134"/>
    </location>
</feature>
<evidence type="ECO:0000259" key="6">
    <source>
        <dbReference type="Pfam" id="PF00892"/>
    </source>
</evidence>
<dbReference type="SUPFAM" id="SSF103481">
    <property type="entry name" value="Multidrug resistance efflux transporter EmrE"/>
    <property type="match status" value="2"/>
</dbReference>
<dbReference type="InterPro" id="IPR050638">
    <property type="entry name" value="AA-Vitamin_Transporters"/>
</dbReference>
<sequence length="351" mass="36675">MQEAGGNARFFALSLAQSQIAGLDTPRATNAASMATGPEMLSFARPATTTMTLRLWLLLMLLGLIWGGSFFFARVAVAHVPPFTLVLLRLSLAAIALHIYLHGNHGLYPALVGRWREFLVMGLINNAIPHAFIFLGQTHIGAGLAAILNATTPVWTVLIANVATEDERLTAAKISGCLLGLAGTMVLIGPSAFAGLLGAAGDVPLWALVLPVLAAVSYGLSATYGKRFRNLAPPVTAAGQLTASTIVMLPVAAFADTPWILPMPPLSAVLAILGLALVSTAYAYILFFRIMAEAGATNTSLVTLLVPPGAILLGYLFLGETLQVTDIAGMALIAAGLAVLDGRMLRPRSSP</sequence>
<dbReference type="InterPro" id="IPR000620">
    <property type="entry name" value="EamA_dom"/>
</dbReference>
<accession>A0A1L3LNV9</accession>
<evidence type="ECO:0000256" key="1">
    <source>
        <dbReference type="ARBA" id="ARBA00004141"/>
    </source>
</evidence>
<evidence type="ECO:0000256" key="4">
    <source>
        <dbReference type="ARBA" id="ARBA00023136"/>
    </source>
</evidence>
<keyword evidence="8" id="KW-1185">Reference proteome</keyword>
<dbReference type="PANTHER" id="PTHR32322:SF9">
    <property type="entry name" value="AMINO-ACID METABOLITE EFFLUX PUMP-RELATED"/>
    <property type="match status" value="1"/>
</dbReference>
<feature type="transmembrane region" description="Helical" evidence="5">
    <location>
        <begin position="267"/>
        <end position="287"/>
    </location>
</feature>
<organism evidence="7 8">
    <name type="scientific">Sinorhizobium americanum</name>
    <dbReference type="NCBI Taxonomy" id="194963"/>
    <lineage>
        <taxon>Bacteria</taxon>
        <taxon>Pseudomonadati</taxon>
        <taxon>Pseudomonadota</taxon>
        <taxon>Alphaproteobacteria</taxon>
        <taxon>Hyphomicrobiales</taxon>
        <taxon>Rhizobiaceae</taxon>
        <taxon>Sinorhizobium/Ensifer group</taxon>
        <taxon>Sinorhizobium</taxon>
    </lineage>
</organism>
<name>A0A1L3LNV9_9HYPH</name>
<proteinExistence type="predicted"/>
<feature type="domain" description="EamA" evidence="6">
    <location>
        <begin position="206"/>
        <end position="339"/>
    </location>
</feature>
<feature type="transmembrane region" description="Helical" evidence="5">
    <location>
        <begin position="55"/>
        <end position="77"/>
    </location>
</feature>
<dbReference type="PANTHER" id="PTHR32322">
    <property type="entry name" value="INNER MEMBRANE TRANSPORTER"/>
    <property type="match status" value="1"/>
</dbReference>
<dbReference type="KEGG" id="same:SAMCFNEI73_Ch2486"/>
<evidence type="ECO:0000256" key="3">
    <source>
        <dbReference type="ARBA" id="ARBA00022989"/>
    </source>
</evidence>
<keyword evidence="3 5" id="KW-1133">Transmembrane helix</keyword>